<dbReference type="Gene3D" id="4.10.240.10">
    <property type="entry name" value="Zn(2)-C6 fungal-type DNA-binding domain"/>
    <property type="match status" value="1"/>
</dbReference>
<organism evidence="4 5">
    <name type="scientific">Colletotrichum chrysophilum</name>
    <dbReference type="NCBI Taxonomy" id="1836956"/>
    <lineage>
        <taxon>Eukaryota</taxon>
        <taxon>Fungi</taxon>
        <taxon>Dikarya</taxon>
        <taxon>Ascomycota</taxon>
        <taxon>Pezizomycotina</taxon>
        <taxon>Sordariomycetes</taxon>
        <taxon>Hypocreomycetidae</taxon>
        <taxon>Glomerellales</taxon>
        <taxon>Glomerellaceae</taxon>
        <taxon>Colletotrichum</taxon>
        <taxon>Colletotrichum gloeosporioides species complex</taxon>
    </lineage>
</organism>
<evidence type="ECO:0000256" key="1">
    <source>
        <dbReference type="ARBA" id="ARBA00023242"/>
    </source>
</evidence>
<feature type="region of interest" description="Disordered" evidence="2">
    <location>
        <begin position="126"/>
        <end position="173"/>
    </location>
</feature>
<dbReference type="InterPro" id="IPR036864">
    <property type="entry name" value="Zn2-C6_fun-type_DNA-bd_sf"/>
</dbReference>
<evidence type="ECO:0000313" key="4">
    <source>
        <dbReference type="EMBL" id="KAK1847665.1"/>
    </source>
</evidence>
<proteinExistence type="predicted"/>
<accession>A0AAD9EGH3</accession>
<feature type="domain" description="Zn(2)-C6 fungal-type" evidence="3">
    <location>
        <begin position="7"/>
        <end position="37"/>
    </location>
</feature>
<keyword evidence="5" id="KW-1185">Reference proteome</keyword>
<reference evidence="4" key="1">
    <citation type="submission" date="2023-01" db="EMBL/GenBank/DDBJ databases">
        <title>Colletotrichum chrysophilum M932 genome sequence.</title>
        <authorList>
            <person name="Baroncelli R."/>
        </authorList>
    </citation>
    <scope>NUCLEOTIDE SEQUENCE</scope>
    <source>
        <strain evidence="4">M932</strain>
    </source>
</reference>
<dbReference type="SUPFAM" id="SSF57701">
    <property type="entry name" value="Zn2/Cys6 DNA-binding domain"/>
    <property type="match status" value="1"/>
</dbReference>
<comment type="caution">
    <text evidence="4">The sequence shown here is derived from an EMBL/GenBank/DDBJ whole genome shotgun (WGS) entry which is preliminary data.</text>
</comment>
<dbReference type="CDD" id="cd00067">
    <property type="entry name" value="GAL4"/>
    <property type="match status" value="1"/>
</dbReference>
<dbReference type="GO" id="GO:0008270">
    <property type="term" value="F:zinc ion binding"/>
    <property type="evidence" value="ECO:0007669"/>
    <property type="project" value="InterPro"/>
</dbReference>
<dbReference type="Proteomes" id="UP001243330">
    <property type="component" value="Unassembled WGS sequence"/>
</dbReference>
<feature type="compositionally biased region" description="Basic residues" evidence="2">
    <location>
        <begin position="139"/>
        <end position="149"/>
    </location>
</feature>
<dbReference type="EMBL" id="JAQOWY010000195">
    <property type="protein sequence ID" value="KAK1847665.1"/>
    <property type="molecule type" value="Genomic_DNA"/>
</dbReference>
<sequence length="444" mass="50048">MSLRKTSCSCCVAAKRRCDRGFPQCQRCSKQSIACHYPYPPISVLNPPNGFGGSRDALLRSLRTSEDQPDHVSSVESTQQDVWQGGEDARDDSSSLAPESTFHDHDADWLAELTEALLPDHHVLPEQYHESPAATPRPGSRRRRSKKEHMRLENAKRTNGQNTPSPSPSGALSGAMLGPWSRFEEVDTWKYCANEMLSYISLYAKTGSTPMMVATQKISPRLDPVLGKVLGVCAAHETLSESHGHLVDQLLDRELQDLVNTSTLASDYDMTGQRRDLCSIMREKVARLQALIMYQIIQRFSNKTGDAQKAMTQEALFVSWTRELELQVQLLQQLQSSYGMYDMASAYYTDHTELLEATYRTIIMSYEVRAVYWVLNHKICPVWQDLFAIVVPKSLSGRDKLLYPEYVVEWEKGLIPVVSKDDERLQNLIVAACKGVDAVRRAEA</sequence>
<dbReference type="InterPro" id="IPR001138">
    <property type="entry name" value="Zn2Cys6_DnaBD"/>
</dbReference>
<evidence type="ECO:0000259" key="3">
    <source>
        <dbReference type="PROSITE" id="PS50048"/>
    </source>
</evidence>
<dbReference type="AlphaFoldDB" id="A0AAD9EGH3"/>
<protein>
    <submittedName>
        <fullName evidence="4">C6 finger domain-containing protein</fullName>
    </submittedName>
</protein>
<dbReference type="GO" id="GO:0000981">
    <property type="term" value="F:DNA-binding transcription factor activity, RNA polymerase II-specific"/>
    <property type="evidence" value="ECO:0007669"/>
    <property type="project" value="InterPro"/>
</dbReference>
<name>A0AAD9EGH3_9PEZI</name>
<dbReference type="SMART" id="SM00066">
    <property type="entry name" value="GAL4"/>
    <property type="match status" value="1"/>
</dbReference>
<feature type="region of interest" description="Disordered" evidence="2">
    <location>
        <begin position="64"/>
        <end position="101"/>
    </location>
</feature>
<gene>
    <name evidence="4" type="ORF">CCHR01_09692</name>
</gene>
<keyword evidence="1" id="KW-0539">Nucleus</keyword>
<dbReference type="Pfam" id="PF00172">
    <property type="entry name" value="Zn_clus"/>
    <property type="match status" value="1"/>
</dbReference>
<evidence type="ECO:0000256" key="2">
    <source>
        <dbReference type="SAM" id="MobiDB-lite"/>
    </source>
</evidence>
<evidence type="ECO:0000313" key="5">
    <source>
        <dbReference type="Proteomes" id="UP001243330"/>
    </source>
</evidence>
<dbReference type="PROSITE" id="PS50048">
    <property type="entry name" value="ZN2_CY6_FUNGAL_2"/>
    <property type="match status" value="1"/>
</dbReference>